<name>A0A481YQJ5_9VIRU</name>
<organism evidence="1">
    <name type="scientific">Pithovirus LCDPAC02</name>
    <dbReference type="NCBI Taxonomy" id="2506601"/>
    <lineage>
        <taxon>Viruses</taxon>
        <taxon>Pithoviruses</taxon>
    </lineage>
</organism>
<dbReference type="EMBL" id="MK500306">
    <property type="protein sequence ID" value="QBK85187.1"/>
    <property type="molecule type" value="Genomic_DNA"/>
</dbReference>
<reference evidence="1" key="1">
    <citation type="journal article" date="2019" name="MBio">
        <title>Virus Genomes from Deep Sea Sediments Expand the Ocean Megavirome and Support Independent Origins of Viral Gigantism.</title>
        <authorList>
            <person name="Backstrom D."/>
            <person name="Yutin N."/>
            <person name="Jorgensen S.L."/>
            <person name="Dharamshi J."/>
            <person name="Homa F."/>
            <person name="Zaremba-Niedwiedzka K."/>
            <person name="Spang A."/>
            <person name="Wolf Y.I."/>
            <person name="Koonin E.V."/>
            <person name="Ettema T.J."/>
        </authorList>
    </citation>
    <scope>NUCLEOTIDE SEQUENCE</scope>
</reference>
<evidence type="ECO:0000313" key="1">
    <source>
        <dbReference type="EMBL" id="QBK85187.1"/>
    </source>
</evidence>
<sequence length="133" mass="15920">MKNIFESEPEEPSKYIYLYDTFFIKNQIMFKVETFHNSNSDIKIRYDDCYKTVLDGYQISVEYIKNNIIKFKTSTIFTPLCATIMCINLNLEAPNESNTREWLQEVCNKFIDKIKNEGYSKWGKFKHDSLYNF</sequence>
<accession>A0A481YQJ5</accession>
<protein>
    <submittedName>
        <fullName evidence="1">Uncharacterized protein</fullName>
    </submittedName>
</protein>
<proteinExistence type="predicted"/>
<gene>
    <name evidence="1" type="ORF">LCDPAC02_03860</name>
</gene>